<sequence length="247" mass="27451">MSFTKPPPPKNHCEDPASLLHTLDCEHVVKTSISSSLSPTTAISATPATTSKAPCSPNCTRSIYTSKPQIPLSWLRRRQNLHAHLFTCPVCVEEYIRSQYARCLEEHTRKGGRVTDNVETNVQIWTYEAVLEAVERGGRISEGVVGVFRIKYLEGFRSLGRGQKKDGGYETWALRGRTAGAYREGKTQTVVDDKDASEESLIGGENNDEVRVGDVEMEDLADRVTDARIDIQQDHAVDTLMEGLSRL</sequence>
<organism evidence="1 2">
    <name type="scientific">Alternaria alternata</name>
    <name type="common">Alternaria rot fungus</name>
    <name type="synonym">Torula alternata</name>
    <dbReference type="NCBI Taxonomy" id="5599"/>
    <lineage>
        <taxon>Eukaryota</taxon>
        <taxon>Fungi</taxon>
        <taxon>Dikarya</taxon>
        <taxon>Ascomycota</taxon>
        <taxon>Pezizomycotina</taxon>
        <taxon>Dothideomycetes</taxon>
        <taxon>Pleosporomycetidae</taxon>
        <taxon>Pleosporales</taxon>
        <taxon>Pleosporineae</taxon>
        <taxon>Pleosporaceae</taxon>
        <taxon>Alternaria</taxon>
        <taxon>Alternaria sect. Alternaria</taxon>
        <taxon>Alternaria alternata complex</taxon>
    </lineage>
</organism>
<dbReference type="EMBL" id="KV441483">
    <property type="protein sequence ID" value="OAG18629.1"/>
    <property type="molecule type" value="Genomic_DNA"/>
</dbReference>
<dbReference type="KEGG" id="aalt:CC77DRAFT_1073558"/>
<dbReference type="AlphaFoldDB" id="A0A177DIF5"/>
<dbReference type="VEuPathDB" id="FungiDB:CC77DRAFT_1073558"/>
<dbReference type="RefSeq" id="XP_018384050.1">
    <property type="nucleotide sequence ID" value="XM_018529190.1"/>
</dbReference>
<keyword evidence="2" id="KW-1185">Reference proteome</keyword>
<gene>
    <name evidence="1" type="ORF">CC77DRAFT_1073558</name>
</gene>
<dbReference type="OMA" id="CLEEHTR"/>
<protein>
    <submittedName>
        <fullName evidence="1">Uncharacterized protein</fullName>
    </submittedName>
</protein>
<evidence type="ECO:0000313" key="1">
    <source>
        <dbReference type="EMBL" id="OAG18629.1"/>
    </source>
</evidence>
<proteinExistence type="predicted"/>
<reference evidence="1 2" key="1">
    <citation type="submission" date="2016-05" db="EMBL/GenBank/DDBJ databases">
        <title>Comparative analysis of secretome profiles of manganese(II)-oxidizing ascomycete fungi.</title>
        <authorList>
            <consortium name="DOE Joint Genome Institute"/>
            <person name="Zeiner C.A."/>
            <person name="Purvine S.O."/>
            <person name="Zink E.M."/>
            <person name="Wu S."/>
            <person name="Pasa-Tolic L."/>
            <person name="Chaput D.L."/>
            <person name="Haridas S."/>
            <person name="Grigoriev I.V."/>
            <person name="Santelli C.M."/>
            <person name="Hansel C.M."/>
        </authorList>
    </citation>
    <scope>NUCLEOTIDE SEQUENCE [LARGE SCALE GENOMIC DNA]</scope>
    <source>
        <strain evidence="1 2">SRC1lrK2f</strain>
    </source>
</reference>
<accession>A0A177DIF5</accession>
<dbReference type="Proteomes" id="UP000077248">
    <property type="component" value="Unassembled WGS sequence"/>
</dbReference>
<evidence type="ECO:0000313" key="2">
    <source>
        <dbReference type="Proteomes" id="UP000077248"/>
    </source>
</evidence>
<dbReference type="GeneID" id="29114784"/>
<name>A0A177DIF5_ALTAL</name>